<organism evidence="1 2">
    <name type="scientific">[Ruminococcus] lactaris CC59_002D</name>
    <dbReference type="NCBI Taxonomy" id="1073376"/>
    <lineage>
        <taxon>Bacteria</taxon>
        <taxon>Bacillati</taxon>
        <taxon>Bacillota</taxon>
        <taxon>Clostridia</taxon>
        <taxon>Lachnospirales</taxon>
        <taxon>Lachnospiraceae</taxon>
        <taxon>Mediterraneibacter</taxon>
    </lineage>
</organism>
<dbReference type="Proteomes" id="UP000018683">
    <property type="component" value="Unassembled WGS sequence"/>
</dbReference>
<dbReference type="AlphaFoldDB" id="V8BPR7"/>
<dbReference type="STRING" id="1073376.HMPREF1202_02421"/>
<protein>
    <submittedName>
        <fullName evidence="1">Uncharacterized protein</fullName>
    </submittedName>
</protein>
<comment type="caution">
    <text evidence="1">The sequence shown here is derived from an EMBL/GenBank/DDBJ whole genome shotgun (WGS) entry which is preliminary data.</text>
</comment>
<reference evidence="1 2" key="1">
    <citation type="submission" date="2013-10" db="EMBL/GenBank/DDBJ databases">
        <title>The Genome Sequence of Ruminococcus lactaris CC59_002D.</title>
        <authorList>
            <consortium name="The Broad Institute Genomics Platform"/>
            <person name="Earl A."/>
            <person name="Allen-Vercoe E."/>
            <person name="Daigneault M."/>
            <person name="Young S.K."/>
            <person name="Zeng Q."/>
            <person name="Gargeya S."/>
            <person name="Fitzgerald M."/>
            <person name="Abouelleil A."/>
            <person name="Alvarado L."/>
            <person name="Chapman S.B."/>
            <person name="Gainer-Dewar J."/>
            <person name="Goldberg J."/>
            <person name="Griggs A."/>
            <person name="Gujja S."/>
            <person name="Hansen M."/>
            <person name="Howarth C."/>
            <person name="Imamovic A."/>
            <person name="Ireland A."/>
            <person name="Larimer J."/>
            <person name="McCowan C."/>
            <person name="Murphy C."/>
            <person name="Pearson M."/>
            <person name="Poon T.W."/>
            <person name="Priest M."/>
            <person name="Roberts A."/>
            <person name="Saif S."/>
            <person name="Shea T."/>
            <person name="Sykes S."/>
            <person name="Wortman J."/>
            <person name="Nusbaum C."/>
            <person name="Birren B."/>
        </authorList>
    </citation>
    <scope>NUCLEOTIDE SEQUENCE [LARGE SCALE GENOMIC DNA]</scope>
    <source>
        <strain evidence="1 2">CC59_002D</strain>
    </source>
</reference>
<name>V8BPR7_9FIRM</name>
<sequence>MNLKEAFRYQNFLDQMFSAAALSIQKRDHCLTQTRNHRCSKVNPDATDFEEEVKVEEEFFANDDVIKAMLFMIVEKEKLTIAINNAKKSIDLDIDAAVAVNKYRQQLNSAVTFMMRFKPCNRVETEIGHKFNVAGDPVDYKYDVEVTSVEAYDRDAAKKAVKEIISYADKTSSEIDAAKVNTKVEYTPVFDVNDSFEDVMNTFLNMNEIMEKSL</sequence>
<dbReference type="RefSeq" id="WP_023922973.1">
    <property type="nucleotide sequence ID" value="NZ_KI669410.1"/>
</dbReference>
<accession>V8BPR7</accession>
<evidence type="ECO:0000313" key="1">
    <source>
        <dbReference type="EMBL" id="ETD17183.1"/>
    </source>
</evidence>
<dbReference type="OrthoDB" id="1857275at2"/>
<dbReference type="HOGENOM" id="CLU_112834_0_0_9"/>
<dbReference type="EMBL" id="AZJE01000033">
    <property type="protein sequence ID" value="ETD17183.1"/>
    <property type="molecule type" value="Genomic_DNA"/>
</dbReference>
<proteinExistence type="predicted"/>
<gene>
    <name evidence="1" type="ORF">HMPREF1202_02421</name>
</gene>
<evidence type="ECO:0000313" key="2">
    <source>
        <dbReference type="Proteomes" id="UP000018683"/>
    </source>
</evidence>
<dbReference type="PATRIC" id="fig|1073376.3.peg.2485"/>